<evidence type="ECO:0000313" key="1">
    <source>
        <dbReference type="EMBL" id="MBB2159779.1"/>
    </source>
</evidence>
<proteinExistence type="predicted"/>
<protein>
    <submittedName>
        <fullName evidence="1">Uncharacterized protein</fullName>
    </submittedName>
</protein>
<organism evidence="1 2">
    <name type="scientific">Gluconacetobacter sacchari</name>
    <dbReference type="NCBI Taxonomy" id="92759"/>
    <lineage>
        <taxon>Bacteria</taxon>
        <taxon>Pseudomonadati</taxon>
        <taxon>Pseudomonadota</taxon>
        <taxon>Alphaproteobacteria</taxon>
        <taxon>Acetobacterales</taxon>
        <taxon>Acetobacteraceae</taxon>
        <taxon>Gluconacetobacter</taxon>
    </lineage>
</organism>
<dbReference type="AlphaFoldDB" id="A0A7W4NL47"/>
<dbReference type="Gene3D" id="3.30.70.100">
    <property type="match status" value="1"/>
</dbReference>
<accession>A0A7W4NL47</accession>
<sequence>MRTDALYPDLAPARPISGAEAFDRHIEHTVPLLRETGGPCLIGPGDERWNLAMRVRQAGAVSFPSFVSHAAYLAGLGHRIAVVVDSGLPPLSEMSRPVAVERATP</sequence>
<name>A0A7W4NL47_9PROT</name>
<dbReference type="RefSeq" id="WP_182996644.1">
    <property type="nucleotide sequence ID" value="NZ_JABEQJ010000006.1"/>
</dbReference>
<dbReference type="EMBL" id="JABEQJ010000006">
    <property type="protein sequence ID" value="MBB2159779.1"/>
    <property type="molecule type" value="Genomic_DNA"/>
</dbReference>
<dbReference type="Proteomes" id="UP000589085">
    <property type="component" value="Unassembled WGS sequence"/>
</dbReference>
<evidence type="ECO:0000313" key="2">
    <source>
        <dbReference type="Proteomes" id="UP000589085"/>
    </source>
</evidence>
<reference evidence="1 2" key="1">
    <citation type="submission" date="2020-04" db="EMBL/GenBank/DDBJ databases">
        <title>Description of novel Gluconacetobacter.</title>
        <authorList>
            <person name="Sombolestani A."/>
        </authorList>
    </citation>
    <scope>NUCLEOTIDE SEQUENCE [LARGE SCALE GENOMIC DNA]</scope>
    <source>
        <strain evidence="1 2">LMG 19747</strain>
    </source>
</reference>
<gene>
    <name evidence="1" type="ORF">HLH48_06265</name>
</gene>
<comment type="caution">
    <text evidence="1">The sequence shown here is derived from an EMBL/GenBank/DDBJ whole genome shotgun (WGS) entry which is preliminary data.</text>
</comment>